<sequence length="569" mass="63524">MDHLTKAQRSRRAIATFKTIADAIIIQGYYRPTDVMGEKLAEALIQISPEIYGSMNDPRVVELKGLEYVINRMPRGIEKCEKLVLTSVDDFAQTSFEKRTPLKRRRLSYAISETEMCFIVTRGESEVYDILTHIVFLNLEASKIHNLIRAEEDPVNGDWAKLKKLMESGVQLQGEDLELQGEELDQALWVLSKFLGRSYKETRDSYEYLEGTRLRDGANSSLFSFIYEIGRRCRGGCEVNPSSTFQIVCAPSMNDMIAASKYASVWAKSVIGAIVEGGLANRSLHIISANMHSCRNVLYGPGYLQRQDREVPSDLAVMVRELRDEEDDLEEYALAHGFRFWHDTSGSSIDVQFIDTSKVEVLHPSIVGDQWGEDAPVLLVIDYAFGTQAFTILDEFLRGQDDFPHCKLDVKSISVMGKAGILAGKKGDIMLASAYVLEGTPDNYIVDNDLAPEDFTICKKGIRVVTGSMLTVLGTSLQNSDLLKRFLKSKWGMVGLEMEGAHFQRAIGASIIRKRLSADVKVRCAYYASDNPLISGQTLASGPMGSEGVFSTYLVTRVILGKIFQSKIF</sequence>
<dbReference type="InterPro" id="IPR054204">
    <property type="entry name" value="DUF6909"/>
</dbReference>
<name>Q6AJW1_DESPS</name>
<dbReference type="Pfam" id="PF21850">
    <property type="entry name" value="DUF6909"/>
    <property type="match status" value="2"/>
</dbReference>
<reference evidence="2" key="1">
    <citation type="journal article" date="2004" name="Environ. Microbiol.">
        <title>The genome of Desulfotalea psychrophila, a sulfate-reducing bacterium from permanently cold Arctic sediments.</title>
        <authorList>
            <person name="Rabus R."/>
            <person name="Ruepp A."/>
            <person name="Frickey T."/>
            <person name="Rattei T."/>
            <person name="Fartmann B."/>
            <person name="Stark M."/>
            <person name="Bauer M."/>
            <person name="Zibat A."/>
            <person name="Lombardot T."/>
            <person name="Becker I."/>
            <person name="Amann J."/>
            <person name="Gellner K."/>
            <person name="Teeling H."/>
            <person name="Leuschner W.D."/>
            <person name="Gloeckner F.-O."/>
            <person name="Lupas A.N."/>
            <person name="Amann R."/>
            <person name="Klenk H.-P."/>
        </authorList>
    </citation>
    <scope>NUCLEOTIDE SEQUENCE [LARGE SCALE GENOMIC DNA]</scope>
    <source>
        <strain evidence="2">DSM 12343 / LSv54</strain>
    </source>
</reference>
<keyword evidence="2" id="KW-1185">Reference proteome</keyword>
<proteinExistence type="predicted"/>
<dbReference type="AlphaFoldDB" id="Q6AJW1"/>
<organism evidence="1 2">
    <name type="scientific">Desulfotalea psychrophila (strain LSv54 / DSM 12343)</name>
    <dbReference type="NCBI Taxonomy" id="177439"/>
    <lineage>
        <taxon>Bacteria</taxon>
        <taxon>Pseudomonadati</taxon>
        <taxon>Thermodesulfobacteriota</taxon>
        <taxon>Desulfobulbia</taxon>
        <taxon>Desulfobulbales</taxon>
        <taxon>Desulfocapsaceae</taxon>
        <taxon>Desulfotalea</taxon>
    </lineage>
</organism>
<evidence type="ECO:0000313" key="2">
    <source>
        <dbReference type="Proteomes" id="UP000000602"/>
    </source>
</evidence>
<dbReference type="KEGG" id="dps:DP2636"/>
<dbReference type="STRING" id="177439.DP2636"/>
<gene>
    <name evidence="1" type="ordered locus">DP2636</name>
</gene>
<protein>
    <submittedName>
        <fullName evidence="1">Uncharacterized protein</fullName>
    </submittedName>
</protein>
<accession>Q6AJW1</accession>
<dbReference type="OrthoDB" id="9776951at2"/>
<dbReference type="EMBL" id="CR522870">
    <property type="protein sequence ID" value="CAG37365.1"/>
    <property type="molecule type" value="Genomic_DNA"/>
</dbReference>
<dbReference type="RefSeq" id="WP_011189877.1">
    <property type="nucleotide sequence ID" value="NC_006138.1"/>
</dbReference>
<dbReference type="eggNOG" id="COG0664">
    <property type="taxonomic scope" value="Bacteria"/>
</dbReference>
<evidence type="ECO:0000313" key="1">
    <source>
        <dbReference type="EMBL" id="CAG37365.1"/>
    </source>
</evidence>
<dbReference type="Proteomes" id="UP000000602">
    <property type="component" value="Chromosome"/>
</dbReference>
<dbReference type="HOGENOM" id="CLU_467515_0_0_7"/>